<reference evidence="1" key="2">
    <citation type="submission" date="2021-07" db="EMBL/GenBank/DDBJ databases">
        <title>Giant CbK-like Caulobacter bacteriophages have genetically divergent genomes.</title>
        <authorList>
            <person name="Wilson K."/>
            <person name="Ely B."/>
        </authorList>
    </citation>
    <scope>NUCLEOTIDE SEQUENCE</scope>
</reference>
<organism evidence="1 2">
    <name type="scientific">Caulobacter phage CcrSC</name>
    <dbReference type="NCBI Taxonomy" id="2283272"/>
    <lineage>
        <taxon>Viruses</taxon>
        <taxon>Duplodnaviria</taxon>
        <taxon>Heunggongvirae</taxon>
        <taxon>Uroviricota</taxon>
        <taxon>Caudoviricetes</taxon>
        <taxon>Jeanschmidtviridae</taxon>
        <taxon>Bertelyvirus</taxon>
        <taxon>Bertelyvirus SC</taxon>
    </lineage>
</organism>
<name>A0A385EEE4_9CAUD</name>
<proteinExistence type="predicted"/>
<keyword evidence="2" id="KW-1185">Reference proteome</keyword>
<evidence type="ECO:0000313" key="2">
    <source>
        <dbReference type="Proteomes" id="UP000259683"/>
    </source>
</evidence>
<sequence length="100" mass="11247">MPSLSEATDLMLLKQGLVSLEDLERSPVLRPLNCWTLFLDTFNLGFSHDWSLPFLEKTDWGHLEVQTCHVCGAVRRPRFGPYYGVASAPMTPLQIEGRAA</sequence>
<protein>
    <submittedName>
        <fullName evidence="1">Uncharacterized protein</fullName>
    </submittedName>
</protein>
<reference evidence="1" key="1">
    <citation type="submission" date="2018-07" db="EMBL/GenBank/DDBJ databases">
        <authorList>
            <person name="Wilson K.M."/>
            <person name="Ely B."/>
        </authorList>
    </citation>
    <scope>NUCLEOTIDE SEQUENCE</scope>
</reference>
<dbReference type="EMBL" id="MH588547">
    <property type="protein sequence ID" value="AXQ70020.1"/>
    <property type="molecule type" value="Genomic_DNA"/>
</dbReference>
<dbReference type="Proteomes" id="UP000259683">
    <property type="component" value="Segment"/>
</dbReference>
<evidence type="ECO:0000313" key="1">
    <source>
        <dbReference type="EMBL" id="AXQ70020.1"/>
    </source>
</evidence>
<gene>
    <name evidence="1" type="ORF">CcrSC_gp438</name>
</gene>
<accession>A0A385EEE4</accession>